<keyword evidence="2" id="KW-1185">Reference proteome</keyword>
<accession>A0A252F7C9</accession>
<proteinExistence type="predicted"/>
<dbReference type="RefSeq" id="WP_087016570.1">
    <property type="nucleotide sequence ID" value="NZ_CP178353.1"/>
</dbReference>
<dbReference type="AlphaFoldDB" id="A0A252F7C9"/>
<reference evidence="1 2" key="1">
    <citation type="submission" date="2017-05" db="EMBL/GenBank/DDBJ databases">
        <title>Butyricicoccus porcorum sp. nov. a butyrate-producing bacterium from the swine intestinal tract.</title>
        <authorList>
            <person name="Trachsel J."/>
            <person name="Humphrey S."/>
            <person name="Allen H.K."/>
        </authorList>
    </citation>
    <scope>NUCLEOTIDE SEQUENCE [LARGE SCALE GENOMIC DNA]</scope>
    <source>
        <strain evidence="1">BB10</strain>
    </source>
</reference>
<evidence type="ECO:0000313" key="1">
    <source>
        <dbReference type="EMBL" id="OUM21677.1"/>
    </source>
</evidence>
<name>A0A252F7C9_9FIRM</name>
<dbReference type="Proteomes" id="UP000194903">
    <property type="component" value="Unassembled WGS sequence"/>
</dbReference>
<evidence type="ECO:0000313" key="2">
    <source>
        <dbReference type="Proteomes" id="UP000194903"/>
    </source>
</evidence>
<protein>
    <submittedName>
        <fullName evidence="1">Uncharacterized protein</fullName>
    </submittedName>
</protein>
<organism evidence="1 2">
    <name type="scientific">Butyricicoccus porcorum</name>
    <dbReference type="NCBI Taxonomy" id="1945634"/>
    <lineage>
        <taxon>Bacteria</taxon>
        <taxon>Bacillati</taxon>
        <taxon>Bacillota</taxon>
        <taxon>Clostridia</taxon>
        <taxon>Eubacteriales</taxon>
        <taxon>Butyricicoccaceae</taxon>
        <taxon>Butyricicoccus</taxon>
    </lineage>
</organism>
<comment type="caution">
    <text evidence="1">The sequence shown here is derived from an EMBL/GenBank/DDBJ whole genome shotgun (WGS) entry which is preliminary data.</text>
</comment>
<sequence>MKYTHNADGSTTIHYTKAEAQKHQHYRGRCEEMLKRFSHPDDMERVYNVLVALAEIGSEENTDTFEQRGKLE</sequence>
<dbReference type="EMBL" id="NHOC01000001">
    <property type="protein sequence ID" value="OUM21677.1"/>
    <property type="molecule type" value="Genomic_DNA"/>
</dbReference>
<gene>
    <name evidence="1" type="ORF">CBW42_00135</name>
</gene>